<organism evidence="16 17">
    <name type="scientific">Paracidovorax anthurii</name>
    <dbReference type="NCBI Taxonomy" id="78229"/>
    <lineage>
        <taxon>Bacteria</taxon>
        <taxon>Pseudomonadati</taxon>
        <taxon>Pseudomonadota</taxon>
        <taxon>Betaproteobacteria</taxon>
        <taxon>Burkholderiales</taxon>
        <taxon>Comamonadaceae</taxon>
        <taxon>Paracidovorax</taxon>
    </lineage>
</organism>
<comment type="caution">
    <text evidence="13">Was originally thought to be a dihydrodipicolinate reductase (DHDPR), catalyzing the conversion of dihydrodipicolinate to tetrahydrodipicolinate. However, it was shown in E.coli that the substrate of the enzymatic reaction is not dihydrodipicolinate (DHDP) but in fact (2S,4S)-4-hydroxy-2,3,4,5-tetrahydrodipicolinic acid (HTPA), the product released by the DapA-catalyzed reaction.</text>
</comment>
<keyword evidence="7 13" id="KW-0520">NAD</keyword>
<dbReference type="Pfam" id="PF05173">
    <property type="entry name" value="DapB_C"/>
    <property type="match status" value="1"/>
</dbReference>
<evidence type="ECO:0000256" key="7">
    <source>
        <dbReference type="ARBA" id="ARBA00023027"/>
    </source>
</evidence>
<dbReference type="UniPathway" id="UPA00034">
    <property type="reaction ID" value="UER00018"/>
</dbReference>
<evidence type="ECO:0000256" key="6">
    <source>
        <dbReference type="ARBA" id="ARBA00023002"/>
    </source>
</evidence>
<dbReference type="GO" id="GO:0050661">
    <property type="term" value="F:NADP binding"/>
    <property type="evidence" value="ECO:0007669"/>
    <property type="project" value="UniProtKB-UniRule"/>
</dbReference>
<dbReference type="AlphaFoldDB" id="A0A328YW97"/>
<dbReference type="PIRSF" id="PIRSF000161">
    <property type="entry name" value="DHPR"/>
    <property type="match status" value="1"/>
</dbReference>
<comment type="similarity">
    <text evidence="1 13">Belongs to the DapB family.</text>
</comment>
<comment type="pathway">
    <text evidence="9 13">Amino-acid biosynthesis; L-lysine biosynthesis via DAP pathway; (S)-tetrahydrodipicolinate from L-aspartate: step 4/4.</text>
</comment>
<dbReference type="HAMAP" id="MF_00102">
    <property type="entry name" value="DapB"/>
    <property type="match status" value="1"/>
</dbReference>
<dbReference type="Gene3D" id="3.30.360.10">
    <property type="entry name" value="Dihydrodipicolinate Reductase, domain 2"/>
    <property type="match status" value="1"/>
</dbReference>
<keyword evidence="3 13" id="KW-0028">Amino-acid biosynthesis</keyword>
<feature type="active site" description="Proton donor/acceptor" evidence="13">
    <location>
        <position position="174"/>
    </location>
</feature>
<evidence type="ECO:0000313" key="16">
    <source>
        <dbReference type="EMBL" id="RAR77423.1"/>
    </source>
</evidence>
<dbReference type="InterPro" id="IPR022664">
    <property type="entry name" value="DapB_N_CS"/>
</dbReference>
<dbReference type="PROSITE" id="PS01298">
    <property type="entry name" value="DAPB"/>
    <property type="match status" value="1"/>
</dbReference>
<keyword evidence="17" id="KW-1185">Reference proteome</keyword>
<dbReference type="GO" id="GO:0051287">
    <property type="term" value="F:NAD binding"/>
    <property type="evidence" value="ECO:0007669"/>
    <property type="project" value="UniProtKB-UniRule"/>
</dbReference>
<keyword evidence="5 13" id="KW-0220">Diaminopimelate biosynthesis</keyword>
<feature type="binding site" evidence="13">
    <location>
        <position position="54"/>
    </location>
    <ligand>
        <name>NAD(+)</name>
        <dbReference type="ChEBI" id="CHEBI:57540"/>
    </ligand>
</feature>
<comment type="catalytic activity">
    <reaction evidence="12 13">
        <text>(S)-2,3,4,5-tetrahydrodipicolinate + NAD(+) + H2O = (2S,4S)-4-hydroxy-2,3,4,5-tetrahydrodipicolinate + NADH + H(+)</text>
        <dbReference type="Rhea" id="RHEA:35323"/>
        <dbReference type="ChEBI" id="CHEBI:15377"/>
        <dbReference type="ChEBI" id="CHEBI:15378"/>
        <dbReference type="ChEBI" id="CHEBI:16845"/>
        <dbReference type="ChEBI" id="CHEBI:57540"/>
        <dbReference type="ChEBI" id="CHEBI:57945"/>
        <dbReference type="ChEBI" id="CHEBI:67139"/>
        <dbReference type="EC" id="1.17.1.8"/>
    </reaction>
</comment>
<dbReference type="FunFam" id="3.30.360.10:FF:000004">
    <property type="entry name" value="4-hydroxy-tetrahydrodipicolinate reductase"/>
    <property type="match status" value="1"/>
</dbReference>
<dbReference type="GO" id="GO:0008839">
    <property type="term" value="F:4-hydroxy-tetrahydrodipicolinate reductase"/>
    <property type="evidence" value="ECO:0007669"/>
    <property type="project" value="UniProtKB-UniRule"/>
</dbReference>
<evidence type="ECO:0000259" key="14">
    <source>
        <dbReference type="Pfam" id="PF01113"/>
    </source>
</evidence>
<evidence type="ECO:0000256" key="11">
    <source>
        <dbReference type="ARBA" id="ARBA00049080"/>
    </source>
</evidence>
<keyword evidence="6 13" id="KW-0560">Oxidoreductase</keyword>
<feature type="binding site" evidence="13">
    <location>
        <begin position="184"/>
        <end position="185"/>
    </location>
    <ligand>
        <name>(S)-2,3,4,5-tetrahydrodipicolinate</name>
        <dbReference type="ChEBI" id="CHEBI:16845"/>
    </ligand>
</feature>
<reference evidence="16 17" key="1">
    <citation type="submission" date="2018-06" db="EMBL/GenBank/DDBJ databases">
        <title>Genomic Encyclopedia of Archaeal and Bacterial Type Strains, Phase II (KMG-II): from individual species to whole genera.</title>
        <authorList>
            <person name="Goeker M."/>
        </authorList>
    </citation>
    <scope>NUCLEOTIDE SEQUENCE [LARGE SCALE GENOMIC DNA]</scope>
    <source>
        <strain evidence="16 17">CFPB 3232</strain>
    </source>
</reference>
<dbReference type="Proteomes" id="UP000248856">
    <property type="component" value="Unassembled WGS sequence"/>
</dbReference>
<evidence type="ECO:0000256" key="5">
    <source>
        <dbReference type="ARBA" id="ARBA00022915"/>
    </source>
</evidence>
<comment type="catalytic activity">
    <reaction evidence="11 13">
        <text>(S)-2,3,4,5-tetrahydrodipicolinate + NADP(+) + H2O = (2S,4S)-4-hydroxy-2,3,4,5-tetrahydrodipicolinate + NADPH + H(+)</text>
        <dbReference type="Rhea" id="RHEA:35331"/>
        <dbReference type="ChEBI" id="CHEBI:15377"/>
        <dbReference type="ChEBI" id="CHEBI:15378"/>
        <dbReference type="ChEBI" id="CHEBI:16845"/>
        <dbReference type="ChEBI" id="CHEBI:57783"/>
        <dbReference type="ChEBI" id="CHEBI:58349"/>
        <dbReference type="ChEBI" id="CHEBI:67139"/>
        <dbReference type="EC" id="1.17.1.8"/>
    </reaction>
</comment>
<feature type="binding site" evidence="13">
    <location>
        <begin position="27"/>
        <end position="32"/>
    </location>
    <ligand>
        <name>NAD(+)</name>
        <dbReference type="ChEBI" id="CHEBI:57540"/>
    </ligand>
</feature>
<evidence type="ECO:0000256" key="1">
    <source>
        <dbReference type="ARBA" id="ARBA00006642"/>
    </source>
</evidence>
<dbReference type="Gene3D" id="3.40.50.720">
    <property type="entry name" value="NAD(P)-binding Rossmann-like Domain"/>
    <property type="match status" value="1"/>
</dbReference>
<dbReference type="PANTHER" id="PTHR20836">
    <property type="entry name" value="DIHYDRODIPICOLINATE REDUCTASE"/>
    <property type="match status" value="1"/>
</dbReference>
<dbReference type="InterPro" id="IPR000846">
    <property type="entry name" value="DapB_N"/>
</dbReference>
<evidence type="ECO:0000313" key="17">
    <source>
        <dbReference type="Proteomes" id="UP000248856"/>
    </source>
</evidence>
<dbReference type="SUPFAM" id="SSF55347">
    <property type="entry name" value="Glyceraldehyde-3-phosphate dehydrogenase-like, C-terminal domain"/>
    <property type="match status" value="1"/>
</dbReference>
<dbReference type="GO" id="GO:0016726">
    <property type="term" value="F:oxidoreductase activity, acting on CH or CH2 groups, NAD or NADP as acceptor"/>
    <property type="evidence" value="ECO:0007669"/>
    <property type="project" value="UniProtKB-UniRule"/>
</dbReference>
<dbReference type="InterPro" id="IPR036291">
    <property type="entry name" value="NAD(P)-bd_dom_sf"/>
</dbReference>
<dbReference type="SUPFAM" id="SSF51735">
    <property type="entry name" value="NAD(P)-binding Rossmann-fold domains"/>
    <property type="match status" value="1"/>
</dbReference>
<feature type="domain" description="Dihydrodipicolinate reductase N-terminal" evidence="14">
    <location>
        <begin position="22"/>
        <end position="144"/>
    </location>
</feature>
<dbReference type="GO" id="GO:0009089">
    <property type="term" value="P:lysine biosynthetic process via diaminopimelate"/>
    <property type="evidence" value="ECO:0007669"/>
    <property type="project" value="UniProtKB-UniRule"/>
</dbReference>
<name>A0A328YW97_9BURK</name>
<dbReference type="Pfam" id="PF01113">
    <property type="entry name" value="DapB_N"/>
    <property type="match status" value="1"/>
</dbReference>
<evidence type="ECO:0000256" key="4">
    <source>
        <dbReference type="ARBA" id="ARBA00022857"/>
    </source>
</evidence>
<dbReference type="GO" id="GO:0019877">
    <property type="term" value="P:diaminopimelate biosynthetic process"/>
    <property type="evidence" value="ECO:0007669"/>
    <property type="project" value="UniProtKB-UniRule"/>
</dbReference>
<feature type="binding site" evidence="13">
    <location>
        <begin position="141"/>
        <end position="144"/>
    </location>
    <ligand>
        <name>NAD(+)</name>
        <dbReference type="ChEBI" id="CHEBI:57540"/>
    </ligand>
</feature>
<gene>
    <name evidence="13" type="primary">dapB</name>
    <name evidence="16" type="ORF">AX018_103736</name>
</gene>
<dbReference type="InterPro" id="IPR022663">
    <property type="entry name" value="DapB_C"/>
</dbReference>
<feature type="binding site" evidence="13">
    <location>
        <begin position="117"/>
        <end position="119"/>
    </location>
    <ligand>
        <name>NAD(+)</name>
        <dbReference type="ChEBI" id="CHEBI:57540"/>
    </ligand>
</feature>
<dbReference type="OrthoDB" id="9790352at2"/>
<comment type="subunit">
    <text evidence="13">Homotetramer.</text>
</comment>
<protein>
    <recommendedName>
        <fullName evidence="10 13">4-hydroxy-tetrahydrodipicolinate reductase</fullName>
        <shortName evidence="13">HTPA reductase</shortName>
        <ecNumber evidence="10 13">1.17.1.8</ecNumber>
    </recommendedName>
</protein>
<dbReference type="EMBL" id="QLTA01000037">
    <property type="protein sequence ID" value="RAR77423.1"/>
    <property type="molecule type" value="Genomic_DNA"/>
</dbReference>
<proteinExistence type="inferred from homology"/>
<comment type="caution">
    <text evidence="13">Lacks conserved residue(s) required for the propagation of feature annotation.</text>
</comment>
<comment type="caution">
    <text evidence="16">The sequence shown here is derived from an EMBL/GenBank/DDBJ whole genome shotgun (WGS) entry which is preliminary data.</text>
</comment>
<keyword evidence="2 13" id="KW-0963">Cytoplasm</keyword>
<accession>A0A328YW97</accession>
<evidence type="ECO:0000256" key="10">
    <source>
        <dbReference type="ARBA" id="ARBA00038983"/>
    </source>
</evidence>
<keyword evidence="4 13" id="KW-0521">NADP</keyword>
<evidence type="ECO:0000256" key="9">
    <source>
        <dbReference type="ARBA" id="ARBA00037922"/>
    </source>
</evidence>
<feature type="binding site" evidence="13">
    <location>
        <position position="175"/>
    </location>
    <ligand>
        <name>(S)-2,3,4,5-tetrahydrodipicolinate</name>
        <dbReference type="ChEBI" id="CHEBI:16845"/>
    </ligand>
</feature>
<evidence type="ECO:0000256" key="13">
    <source>
        <dbReference type="HAMAP-Rule" id="MF_00102"/>
    </source>
</evidence>
<dbReference type="InterPro" id="IPR023940">
    <property type="entry name" value="DHDPR_bac"/>
</dbReference>
<feature type="active site" description="Proton donor" evidence="13">
    <location>
        <position position="178"/>
    </location>
</feature>
<evidence type="ECO:0000256" key="8">
    <source>
        <dbReference type="ARBA" id="ARBA00023154"/>
    </source>
</evidence>
<evidence type="ECO:0000256" key="3">
    <source>
        <dbReference type="ARBA" id="ARBA00022605"/>
    </source>
</evidence>
<dbReference type="GO" id="GO:0005829">
    <property type="term" value="C:cytosol"/>
    <property type="evidence" value="ECO:0007669"/>
    <property type="project" value="TreeGrafter"/>
</dbReference>
<dbReference type="NCBIfam" id="TIGR00036">
    <property type="entry name" value="dapB"/>
    <property type="match status" value="1"/>
</dbReference>
<comment type="function">
    <text evidence="13">Catalyzes the conversion of 4-hydroxy-tetrahydrodipicolinate (HTPA) to tetrahydrodipicolinate.</text>
</comment>
<comment type="subcellular location">
    <subcellularLocation>
        <location evidence="13">Cytoplasm</location>
    </subcellularLocation>
</comment>
<dbReference type="PANTHER" id="PTHR20836:SF0">
    <property type="entry name" value="4-HYDROXY-TETRAHYDRODIPICOLINATE REDUCTASE 1, CHLOROPLASTIC-RELATED"/>
    <property type="match status" value="1"/>
</dbReference>
<evidence type="ECO:0000256" key="12">
    <source>
        <dbReference type="ARBA" id="ARBA00049396"/>
    </source>
</evidence>
<dbReference type="RefSeq" id="WP_111879500.1">
    <property type="nucleotide sequence ID" value="NZ_CBCSGC010000035.1"/>
</dbReference>
<evidence type="ECO:0000259" key="15">
    <source>
        <dbReference type="Pfam" id="PF05173"/>
    </source>
</evidence>
<feature type="domain" description="Dihydrodipicolinate reductase C-terminal" evidence="15">
    <location>
        <begin position="147"/>
        <end position="283"/>
    </location>
</feature>
<evidence type="ECO:0000256" key="2">
    <source>
        <dbReference type="ARBA" id="ARBA00022490"/>
    </source>
</evidence>
<sequence length="287" mass="29375">MTVSAAPLPQPSSSSGAAAPCRVAVAGASGRMGRMLIEAIRASDGDVVLAGALDVAASPAIGSDATAFLGHASGVAITADLREALARADVLIDFTRPEGTLAHLAVCAELGVKAVVGTTGFTDAQKAEIAAFAQRTAVVMAPNMSVGVNVTLKLLEMAAKALATGYDIEIVEAHHRHKVDAPSGTALKMGEVIAQALGRDLKECAVYGREGVTGERDPSTIGFATVRGGDIVGDHTVLFAGTGERIEIAHKSSSRATYAQGSLRAVRFLAAHRTGLFDMFDVLGLQG</sequence>
<dbReference type="EC" id="1.17.1.8" evidence="10 13"/>
<keyword evidence="8 13" id="KW-0457">Lysine biosynthesis</keyword>
<dbReference type="CDD" id="cd02274">
    <property type="entry name" value="DHDPR_N"/>
    <property type="match status" value="1"/>
</dbReference>